<dbReference type="Pfam" id="PF03631">
    <property type="entry name" value="Virul_fac_BrkB"/>
    <property type="match status" value="1"/>
</dbReference>
<feature type="transmembrane region" description="Helical" evidence="6">
    <location>
        <begin position="98"/>
        <end position="115"/>
    </location>
</feature>
<dbReference type="PANTHER" id="PTHR30213">
    <property type="entry name" value="INNER MEMBRANE PROTEIN YHJD"/>
    <property type="match status" value="1"/>
</dbReference>
<comment type="subcellular location">
    <subcellularLocation>
        <location evidence="1">Cell membrane</location>
        <topology evidence="1">Multi-pass membrane protein</topology>
    </subcellularLocation>
</comment>
<keyword evidence="4 6" id="KW-1133">Transmembrane helix</keyword>
<feature type="transmembrane region" description="Helical" evidence="6">
    <location>
        <begin position="202"/>
        <end position="226"/>
    </location>
</feature>
<feature type="transmembrane region" description="Helical" evidence="6">
    <location>
        <begin position="171"/>
        <end position="190"/>
    </location>
</feature>
<evidence type="ECO:0000256" key="2">
    <source>
        <dbReference type="ARBA" id="ARBA00022475"/>
    </source>
</evidence>
<proteinExistence type="predicted"/>
<dbReference type="KEGG" id="sulg:FJR48_09440"/>
<gene>
    <name evidence="7" type="ORF">FJR48_09440</name>
</gene>
<evidence type="ECO:0000256" key="4">
    <source>
        <dbReference type="ARBA" id="ARBA00022989"/>
    </source>
</evidence>
<dbReference type="NCBIfam" id="TIGR00765">
    <property type="entry name" value="yihY_not_rbn"/>
    <property type="match status" value="1"/>
</dbReference>
<feature type="transmembrane region" description="Helical" evidence="6">
    <location>
        <begin position="136"/>
        <end position="159"/>
    </location>
</feature>
<dbReference type="AlphaFoldDB" id="A0A5P8P2I3"/>
<dbReference type="EMBL" id="CP043617">
    <property type="protein sequence ID" value="QFR49938.1"/>
    <property type="molecule type" value="Genomic_DNA"/>
</dbReference>
<dbReference type="OrthoDB" id="5372455at2"/>
<dbReference type="InterPro" id="IPR017039">
    <property type="entry name" value="Virul_fac_BrkB"/>
</dbReference>
<feature type="transmembrane region" description="Helical" evidence="6">
    <location>
        <begin position="34"/>
        <end position="54"/>
    </location>
</feature>
<reference evidence="7 8" key="1">
    <citation type="submission" date="2019-09" db="EMBL/GenBank/DDBJ databases">
        <title>Sulfurimonas gotlandica sp. nov., a chemoautotrophic and psychrotolerant epsilonproteobacterium isolated from a pelagic redoxcline, and an emended description of the genus Sulfurimonas.</title>
        <authorList>
            <person name="Wang S."/>
            <person name="Jiang L."/>
            <person name="Shao S."/>
        </authorList>
    </citation>
    <scope>NUCLEOTIDE SEQUENCE [LARGE SCALE GENOMIC DNA]</scope>
    <source>
        <strain evidence="7 8">GYSZ_1</strain>
    </source>
</reference>
<protein>
    <submittedName>
        <fullName evidence="7">YihY family inner membrane protein</fullName>
    </submittedName>
</protein>
<evidence type="ECO:0000256" key="5">
    <source>
        <dbReference type="ARBA" id="ARBA00023136"/>
    </source>
</evidence>
<dbReference type="PANTHER" id="PTHR30213:SF0">
    <property type="entry name" value="UPF0761 MEMBRANE PROTEIN YIHY"/>
    <property type="match status" value="1"/>
</dbReference>
<keyword evidence="3 6" id="KW-0812">Transmembrane</keyword>
<keyword evidence="8" id="KW-1185">Reference proteome</keyword>
<dbReference type="Proteomes" id="UP000326944">
    <property type="component" value="Chromosome"/>
</dbReference>
<sequence>MDIRKTNLLELFKKLKKVYGVALDRELTLDAASLSFYSIFALIPLLLILMTFLTSMDFFLDVYKEIQNIILANFLPVNHEIIMGYINDFLQNSVEMGVFSFSMLFVSSLLFFQTYEYIVNNIFKAPQRDFIHSVSIYILMIIITPLSLAVAFSISVYIASAMAMNTYTSSIDILPIIPNIIIWVLFFILFKLSANVKIKFGAAFISSFVVSVAFTIIKNMFIYYIFINKSYTTLYGSFSIVIFLFLWIYVSWFIFLHGLRLCNYLNNKKSLK</sequence>
<evidence type="ECO:0000313" key="8">
    <source>
        <dbReference type="Proteomes" id="UP000326944"/>
    </source>
</evidence>
<feature type="transmembrane region" description="Helical" evidence="6">
    <location>
        <begin position="238"/>
        <end position="259"/>
    </location>
</feature>
<dbReference type="GO" id="GO:0005886">
    <property type="term" value="C:plasma membrane"/>
    <property type="evidence" value="ECO:0007669"/>
    <property type="project" value="UniProtKB-SubCell"/>
</dbReference>
<dbReference type="RefSeq" id="WP_152307886.1">
    <property type="nucleotide sequence ID" value="NZ_CP043617.1"/>
</dbReference>
<keyword evidence="2" id="KW-1003">Cell membrane</keyword>
<evidence type="ECO:0000256" key="3">
    <source>
        <dbReference type="ARBA" id="ARBA00022692"/>
    </source>
</evidence>
<accession>A0A5P8P2I3</accession>
<name>A0A5P8P2I3_9BACT</name>
<organism evidence="7 8">
    <name type="scientific">Sulfurimonas lithotrophica</name>
    <dbReference type="NCBI Taxonomy" id="2590022"/>
    <lineage>
        <taxon>Bacteria</taxon>
        <taxon>Pseudomonadati</taxon>
        <taxon>Campylobacterota</taxon>
        <taxon>Epsilonproteobacteria</taxon>
        <taxon>Campylobacterales</taxon>
        <taxon>Sulfurimonadaceae</taxon>
        <taxon>Sulfurimonas</taxon>
    </lineage>
</organism>
<keyword evidence="5 6" id="KW-0472">Membrane</keyword>
<evidence type="ECO:0000256" key="6">
    <source>
        <dbReference type="SAM" id="Phobius"/>
    </source>
</evidence>
<dbReference type="PIRSF" id="PIRSF035875">
    <property type="entry name" value="RNase_BN"/>
    <property type="match status" value="1"/>
</dbReference>
<evidence type="ECO:0000313" key="7">
    <source>
        <dbReference type="EMBL" id="QFR49938.1"/>
    </source>
</evidence>
<evidence type="ECO:0000256" key="1">
    <source>
        <dbReference type="ARBA" id="ARBA00004651"/>
    </source>
</evidence>